<sequence>MVMYVFCSRIAVLWPLAGIHYSYSKIVSSIHTISSDKGKYKTFSTCASHLSIISLFYCTCLGVFFSSSAAHSSATASEMYSMVTPMLNPFIYRLRIKDITGDLKRFFCGKL</sequence>
<keyword evidence="5 8" id="KW-0472">Membrane</keyword>
<evidence type="ECO:0000256" key="7">
    <source>
        <dbReference type="ARBA" id="ARBA00023224"/>
    </source>
</evidence>
<comment type="caution">
    <text evidence="9">The sequence shown here is derived from an EMBL/GenBank/DDBJ whole genome shotgun (WGS) entry which is preliminary data.</text>
</comment>
<dbReference type="GO" id="GO:0016020">
    <property type="term" value="C:membrane"/>
    <property type="evidence" value="ECO:0007669"/>
    <property type="project" value="UniProtKB-SubCell"/>
</dbReference>
<keyword evidence="7" id="KW-0807">Transducer</keyword>
<reference evidence="9" key="1">
    <citation type="submission" date="2020-03" db="EMBL/GenBank/DDBJ databases">
        <title>Studies in the Genomics of Life Span.</title>
        <authorList>
            <person name="Glass D."/>
        </authorList>
    </citation>
    <scope>NUCLEOTIDE SEQUENCE</scope>
    <source>
        <strain evidence="9">SUZIE</strain>
        <tissue evidence="9">Muscle</tissue>
    </source>
</reference>
<dbReference type="SUPFAM" id="SSF81321">
    <property type="entry name" value="Family A G protein-coupled receptor-like"/>
    <property type="match status" value="1"/>
</dbReference>
<dbReference type="EMBL" id="JAATJV010417472">
    <property type="protein sequence ID" value="MBZ3887636.1"/>
    <property type="molecule type" value="Genomic_DNA"/>
</dbReference>
<dbReference type="PANTHER" id="PTHR48001">
    <property type="entry name" value="OLFACTORY RECEPTOR"/>
    <property type="match status" value="1"/>
</dbReference>
<evidence type="ECO:0000256" key="4">
    <source>
        <dbReference type="ARBA" id="ARBA00023040"/>
    </source>
</evidence>
<evidence type="ECO:0000256" key="6">
    <source>
        <dbReference type="ARBA" id="ARBA00023170"/>
    </source>
</evidence>
<dbReference type="InterPro" id="IPR000725">
    <property type="entry name" value="Olfact_rcpt"/>
</dbReference>
<organism evidence="9 10">
    <name type="scientific">Sciurus carolinensis</name>
    <name type="common">Eastern gray squirrel</name>
    <dbReference type="NCBI Taxonomy" id="30640"/>
    <lineage>
        <taxon>Eukaryota</taxon>
        <taxon>Metazoa</taxon>
        <taxon>Chordata</taxon>
        <taxon>Craniata</taxon>
        <taxon>Vertebrata</taxon>
        <taxon>Euteleostomi</taxon>
        <taxon>Mammalia</taxon>
        <taxon>Eutheria</taxon>
        <taxon>Euarchontoglires</taxon>
        <taxon>Glires</taxon>
        <taxon>Rodentia</taxon>
        <taxon>Sciuromorpha</taxon>
        <taxon>Sciuridae</taxon>
        <taxon>Sciurinae</taxon>
        <taxon>Sciurini</taxon>
        <taxon>Sciurus</taxon>
    </lineage>
</organism>
<keyword evidence="2 8" id="KW-0812">Transmembrane</keyword>
<name>A0AA41NCF7_SCICA</name>
<evidence type="ECO:0000313" key="9">
    <source>
        <dbReference type="EMBL" id="MBZ3887636.1"/>
    </source>
</evidence>
<dbReference type="GO" id="GO:0004930">
    <property type="term" value="F:G protein-coupled receptor activity"/>
    <property type="evidence" value="ECO:0007669"/>
    <property type="project" value="UniProtKB-KW"/>
</dbReference>
<gene>
    <name evidence="9" type="ORF">SUZIE_193945</name>
</gene>
<keyword evidence="4" id="KW-0297">G-protein coupled receptor</keyword>
<proteinExistence type="predicted"/>
<evidence type="ECO:0000256" key="1">
    <source>
        <dbReference type="ARBA" id="ARBA00004141"/>
    </source>
</evidence>
<dbReference type="PRINTS" id="PR00245">
    <property type="entry name" value="OLFACTORYR"/>
</dbReference>
<dbReference type="Pfam" id="PF13853">
    <property type="entry name" value="7tm_4"/>
    <property type="match status" value="1"/>
</dbReference>
<dbReference type="AlphaFoldDB" id="A0AA41NCF7"/>
<feature type="transmembrane region" description="Helical" evidence="8">
    <location>
        <begin position="48"/>
        <end position="70"/>
    </location>
</feature>
<evidence type="ECO:0000256" key="3">
    <source>
        <dbReference type="ARBA" id="ARBA00022989"/>
    </source>
</evidence>
<dbReference type="GO" id="GO:0004984">
    <property type="term" value="F:olfactory receptor activity"/>
    <property type="evidence" value="ECO:0007669"/>
    <property type="project" value="InterPro"/>
</dbReference>
<keyword evidence="10" id="KW-1185">Reference proteome</keyword>
<dbReference type="Proteomes" id="UP001166674">
    <property type="component" value="Unassembled WGS sequence"/>
</dbReference>
<protein>
    <submittedName>
        <fullName evidence="9">Olfactory receptor 1571</fullName>
    </submittedName>
</protein>
<keyword evidence="6 9" id="KW-0675">Receptor</keyword>
<keyword evidence="3 8" id="KW-1133">Transmembrane helix</keyword>
<evidence type="ECO:0000313" key="10">
    <source>
        <dbReference type="Proteomes" id="UP001166674"/>
    </source>
</evidence>
<dbReference type="Gene3D" id="1.20.1070.10">
    <property type="entry name" value="Rhodopsin 7-helix transmembrane proteins"/>
    <property type="match status" value="1"/>
</dbReference>
<evidence type="ECO:0000256" key="2">
    <source>
        <dbReference type="ARBA" id="ARBA00022692"/>
    </source>
</evidence>
<comment type="subcellular location">
    <subcellularLocation>
        <location evidence="1">Membrane</location>
        <topology evidence="1">Multi-pass membrane protein</topology>
    </subcellularLocation>
</comment>
<evidence type="ECO:0000256" key="5">
    <source>
        <dbReference type="ARBA" id="ARBA00023136"/>
    </source>
</evidence>
<accession>A0AA41NCF7</accession>
<evidence type="ECO:0000256" key="8">
    <source>
        <dbReference type="SAM" id="Phobius"/>
    </source>
</evidence>